<organism evidence="1 2">
    <name type="scientific">Volvox africanus</name>
    <dbReference type="NCBI Taxonomy" id="51714"/>
    <lineage>
        <taxon>Eukaryota</taxon>
        <taxon>Viridiplantae</taxon>
        <taxon>Chlorophyta</taxon>
        <taxon>core chlorophytes</taxon>
        <taxon>Chlorophyceae</taxon>
        <taxon>CS clade</taxon>
        <taxon>Chlamydomonadales</taxon>
        <taxon>Volvocaceae</taxon>
        <taxon>Volvox</taxon>
    </lineage>
</organism>
<dbReference type="AlphaFoldDB" id="A0A8J4AVC0"/>
<keyword evidence="2" id="KW-1185">Reference proteome</keyword>
<comment type="caution">
    <text evidence="1">The sequence shown here is derived from an EMBL/GenBank/DDBJ whole genome shotgun (WGS) entry which is preliminary data.</text>
</comment>
<dbReference type="EMBL" id="BNCO01000003">
    <property type="protein sequence ID" value="GIL45937.1"/>
    <property type="molecule type" value="Genomic_DNA"/>
</dbReference>
<name>A0A8J4AVC0_9CHLO</name>
<sequence length="126" mass="14218">MSSFARRSLTPSSFCQEPRWGGMLGPGSRTIPRNCRSFAGYKARIASLDEQDTREYKIRKLAEILGTNVEQVSLLVKLRPGLLVVPNGDMSYYEQRVSMLAFKHGLSPRQVSAMILENPQLLFQRA</sequence>
<proteinExistence type="predicted"/>
<protein>
    <submittedName>
        <fullName evidence="1">Uncharacterized protein</fullName>
    </submittedName>
</protein>
<reference evidence="1" key="1">
    <citation type="journal article" date="2021" name="Proc. Natl. Acad. Sci. U.S.A.">
        <title>Three genomes in the algal genus Volvox reveal the fate of a haploid sex-determining region after a transition to homothallism.</title>
        <authorList>
            <person name="Yamamoto K."/>
            <person name="Hamaji T."/>
            <person name="Kawai-Toyooka H."/>
            <person name="Matsuzaki R."/>
            <person name="Takahashi F."/>
            <person name="Nishimura Y."/>
            <person name="Kawachi M."/>
            <person name="Noguchi H."/>
            <person name="Minakuchi Y."/>
            <person name="Umen J.G."/>
            <person name="Toyoda A."/>
            <person name="Nozaki H."/>
        </authorList>
    </citation>
    <scope>NUCLEOTIDE SEQUENCE</scope>
    <source>
        <strain evidence="1">NIES-3780</strain>
    </source>
</reference>
<gene>
    <name evidence="1" type="ORF">Vafri_3050</name>
</gene>
<evidence type="ECO:0000313" key="2">
    <source>
        <dbReference type="Proteomes" id="UP000747399"/>
    </source>
</evidence>
<evidence type="ECO:0000313" key="1">
    <source>
        <dbReference type="EMBL" id="GIL45937.1"/>
    </source>
</evidence>
<accession>A0A8J4AVC0</accession>
<dbReference type="Proteomes" id="UP000747399">
    <property type="component" value="Unassembled WGS sequence"/>
</dbReference>